<dbReference type="AlphaFoldDB" id="A0A9J5VZD3"/>
<reference evidence="1" key="1">
    <citation type="submission" date="2020-09" db="EMBL/GenBank/DDBJ databases">
        <title>De no assembly of potato wild relative species, Solanum commersonii.</title>
        <authorList>
            <person name="Cho K."/>
        </authorList>
    </citation>
    <scope>NUCLEOTIDE SEQUENCE</scope>
    <source>
        <strain evidence="1">LZ3.2</strain>
        <tissue evidence="1">Leaf</tissue>
    </source>
</reference>
<gene>
    <name evidence="1" type="ORF">H5410_064472</name>
</gene>
<dbReference type="Proteomes" id="UP000824120">
    <property type="component" value="Unassembled WGS sequence"/>
</dbReference>
<name>A0A9J5VZD3_SOLCO</name>
<keyword evidence="2" id="KW-1185">Reference proteome</keyword>
<organism evidence="1 2">
    <name type="scientific">Solanum commersonii</name>
    <name type="common">Commerson's wild potato</name>
    <name type="synonym">Commerson's nightshade</name>
    <dbReference type="NCBI Taxonomy" id="4109"/>
    <lineage>
        <taxon>Eukaryota</taxon>
        <taxon>Viridiplantae</taxon>
        <taxon>Streptophyta</taxon>
        <taxon>Embryophyta</taxon>
        <taxon>Tracheophyta</taxon>
        <taxon>Spermatophyta</taxon>
        <taxon>Magnoliopsida</taxon>
        <taxon>eudicotyledons</taxon>
        <taxon>Gunneridae</taxon>
        <taxon>Pentapetalae</taxon>
        <taxon>asterids</taxon>
        <taxon>lamiids</taxon>
        <taxon>Solanales</taxon>
        <taxon>Solanaceae</taxon>
        <taxon>Solanoideae</taxon>
        <taxon>Solaneae</taxon>
        <taxon>Solanum</taxon>
    </lineage>
</organism>
<proteinExistence type="predicted"/>
<feature type="non-terminal residue" evidence="1">
    <location>
        <position position="103"/>
    </location>
</feature>
<accession>A0A9J5VZD3</accession>
<protein>
    <submittedName>
        <fullName evidence="1">Uncharacterized protein</fullName>
    </submittedName>
</protein>
<comment type="caution">
    <text evidence="1">The sequence shown here is derived from an EMBL/GenBank/DDBJ whole genome shotgun (WGS) entry which is preliminary data.</text>
</comment>
<evidence type="ECO:0000313" key="2">
    <source>
        <dbReference type="Proteomes" id="UP000824120"/>
    </source>
</evidence>
<dbReference type="EMBL" id="JACXVP010000101">
    <property type="protein sequence ID" value="KAG5568514.1"/>
    <property type="molecule type" value="Genomic_DNA"/>
</dbReference>
<evidence type="ECO:0000313" key="1">
    <source>
        <dbReference type="EMBL" id="KAG5568514.1"/>
    </source>
</evidence>
<sequence>GLLCPKAQSWNVVPYESMKNENRCCLCPIIQPGIVVPFEGYCALKCNGDCCTLGRRENKIGAIELLFPKAQPGMLYLVKVGKIKIGVFCAIKCNRELLYPVKT</sequence>